<organism evidence="2 3">
    <name type="scientific">Porites lobata</name>
    <dbReference type="NCBI Taxonomy" id="104759"/>
    <lineage>
        <taxon>Eukaryota</taxon>
        <taxon>Metazoa</taxon>
        <taxon>Cnidaria</taxon>
        <taxon>Anthozoa</taxon>
        <taxon>Hexacorallia</taxon>
        <taxon>Scleractinia</taxon>
        <taxon>Fungiina</taxon>
        <taxon>Poritidae</taxon>
        <taxon>Porites</taxon>
    </lineage>
</organism>
<proteinExistence type="predicted"/>
<reference evidence="2 3" key="1">
    <citation type="submission" date="2022-05" db="EMBL/GenBank/DDBJ databases">
        <authorList>
            <consortium name="Genoscope - CEA"/>
            <person name="William W."/>
        </authorList>
    </citation>
    <scope>NUCLEOTIDE SEQUENCE [LARGE SCALE GENOMIC DNA]</scope>
</reference>
<accession>A0ABN8P2Y9</accession>
<gene>
    <name evidence="2" type="ORF">PLOB_00033565</name>
</gene>
<feature type="region of interest" description="Disordered" evidence="1">
    <location>
        <begin position="297"/>
        <end position="316"/>
    </location>
</feature>
<name>A0ABN8P2Y9_9CNID</name>
<dbReference type="SUPFAM" id="SSF63825">
    <property type="entry name" value="YWTD domain"/>
    <property type="match status" value="1"/>
</dbReference>
<comment type="caution">
    <text evidence="2">The sequence shown here is derived from an EMBL/GenBank/DDBJ whole genome shotgun (WGS) entry which is preliminary data.</text>
</comment>
<evidence type="ECO:0000256" key="1">
    <source>
        <dbReference type="SAM" id="MobiDB-lite"/>
    </source>
</evidence>
<evidence type="ECO:0000313" key="3">
    <source>
        <dbReference type="Proteomes" id="UP001159405"/>
    </source>
</evidence>
<protein>
    <submittedName>
        <fullName evidence="2">Uncharacterized protein</fullName>
    </submittedName>
</protein>
<evidence type="ECO:0000313" key="2">
    <source>
        <dbReference type="EMBL" id="CAH3128221.1"/>
    </source>
</evidence>
<feature type="region of interest" description="Disordered" evidence="1">
    <location>
        <begin position="327"/>
        <end position="350"/>
    </location>
</feature>
<keyword evidence="3" id="KW-1185">Reference proteome</keyword>
<sequence>MPKGQTGCDGCSESNIKFLSQWGRKACRTIQDQSKSHGRTQITFFIQKNVIEFLGINEQAQKFGLGSYELKLWRLVKSNGKTAENLGITTQQQLDLELPFLLGSEGKASSTVRIHVVQSVIQWGKNPVVVIKQQDDHVKSVKKSKPQNAKDGSTKRKSRQDAKDDRLLIKKLKEDDAMAVRSDRQQSELRALNAELEKLKGSTAINEAKLKCGLCCKSYSVPLDRKTAGKVSFFKTTHFNECQKKRAGVKGVRTLENFFAKAAAQRLPEPTSSILPVSNEDEQDQFDGADAIVSENESDDFDIGSPSATAFPADLEEGDCGEEKIECGSVESESDKSDVPTSNDEDDTEDLTADDLISCTVQKRIIGLTYKVDWNYVCDNPVPKPEEIKANLITSAEVTFMTSVDNSSTMPVGVHYHPKSVSGQDILSQMLGMAKTVQACDRCLNKQPAKNHIVTHNTSLCNSTKCDRCLQMKAVCQECQRKGHLSYLPALRSCESCLEESVQCRKVAVLAVVTDCEECNKQALLEIQKMSENNTMPPELLLLTPLPDVVHIGKSLKCSWSNWFIDLNGQMSNLVLIRTLRDSTDSDVRKPLRKMLTLECVRNKDRMAVEPIVRLSRPEVIEVLSKVSLVVHTLVPEKYRFWASNQKGVCCHPVAICPGPLGTVLALDYDFDTSCSRLLKIRLHQPADVAELQNGLKDSRDLCFSRGVAYIAERGNACIRFEDLNGKVRLNPNSLRSRADLERTLTDYNLSIEGTVPTLRNRLSQHLLQLEARVTKNMLQTDVPLSMPAAVCVASDDLLLCADDGHRVVYQIQLERNGVTINGKLRKLIGYPEGIHRLESLTLSDSSVVYFAAAKSPHCNGGLYCFDIESSEVTNVLGNMTDNCREIKKVARFKETLVSTDVGGRQVKRYNPTTKEIETLAGDGCEGAQDGTEKSCSFVQVHGVCSVSDSVLQRMPRQGKSSF</sequence>
<feature type="region of interest" description="Disordered" evidence="1">
    <location>
        <begin position="135"/>
        <end position="163"/>
    </location>
</feature>
<dbReference type="Proteomes" id="UP001159405">
    <property type="component" value="Unassembled WGS sequence"/>
</dbReference>
<dbReference type="EMBL" id="CALNXK010000045">
    <property type="protein sequence ID" value="CAH3128221.1"/>
    <property type="molecule type" value="Genomic_DNA"/>
</dbReference>